<organism evidence="1">
    <name type="scientific">marine sediment metagenome</name>
    <dbReference type="NCBI Taxonomy" id="412755"/>
    <lineage>
        <taxon>unclassified sequences</taxon>
        <taxon>metagenomes</taxon>
        <taxon>ecological metagenomes</taxon>
    </lineage>
</organism>
<sequence>IANKGALRNPNSLDFYERIKEEL</sequence>
<dbReference type="EMBL" id="LAZR01057339">
    <property type="protein sequence ID" value="KKK72258.1"/>
    <property type="molecule type" value="Genomic_DNA"/>
</dbReference>
<accession>A0A0F8XTJ1</accession>
<protein>
    <submittedName>
        <fullName evidence="1">Uncharacterized protein</fullName>
    </submittedName>
</protein>
<comment type="caution">
    <text evidence="1">The sequence shown here is derived from an EMBL/GenBank/DDBJ whole genome shotgun (WGS) entry which is preliminary data.</text>
</comment>
<reference evidence="1" key="1">
    <citation type="journal article" date="2015" name="Nature">
        <title>Complex archaea that bridge the gap between prokaryotes and eukaryotes.</title>
        <authorList>
            <person name="Spang A."/>
            <person name="Saw J.H."/>
            <person name="Jorgensen S.L."/>
            <person name="Zaremba-Niedzwiedzka K."/>
            <person name="Martijn J."/>
            <person name="Lind A.E."/>
            <person name="van Eijk R."/>
            <person name="Schleper C."/>
            <person name="Guy L."/>
            <person name="Ettema T.J."/>
        </authorList>
    </citation>
    <scope>NUCLEOTIDE SEQUENCE</scope>
</reference>
<evidence type="ECO:0000313" key="1">
    <source>
        <dbReference type="EMBL" id="KKK72258.1"/>
    </source>
</evidence>
<proteinExistence type="predicted"/>
<dbReference type="AlphaFoldDB" id="A0A0F8XTJ1"/>
<gene>
    <name evidence="1" type="ORF">LCGC14_2905660</name>
</gene>
<name>A0A0F8XTJ1_9ZZZZ</name>
<feature type="non-terminal residue" evidence="1">
    <location>
        <position position="1"/>
    </location>
</feature>